<keyword evidence="4 6" id="KW-1133">Transmembrane helix</keyword>
<dbReference type="Proteomes" id="UP000557872">
    <property type="component" value="Unassembled WGS sequence"/>
</dbReference>
<evidence type="ECO:0000256" key="1">
    <source>
        <dbReference type="ARBA" id="ARBA00004429"/>
    </source>
</evidence>
<feature type="transmembrane region" description="Helical" evidence="6">
    <location>
        <begin position="81"/>
        <end position="98"/>
    </location>
</feature>
<dbReference type="AlphaFoldDB" id="A0A851GPX6"/>
<dbReference type="InterPro" id="IPR011701">
    <property type="entry name" value="MFS"/>
</dbReference>
<feature type="transmembrane region" description="Helical" evidence="6">
    <location>
        <begin position="253"/>
        <end position="274"/>
    </location>
</feature>
<feature type="transmembrane region" description="Helical" evidence="6">
    <location>
        <begin position="398"/>
        <end position="419"/>
    </location>
</feature>
<evidence type="ECO:0000256" key="2">
    <source>
        <dbReference type="ARBA" id="ARBA00022475"/>
    </source>
</evidence>
<dbReference type="InterPro" id="IPR050375">
    <property type="entry name" value="MFS_TsgA-like"/>
</dbReference>
<evidence type="ECO:0000256" key="3">
    <source>
        <dbReference type="ARBA" id="ARBA00022692"/>
    </source>
</evidence>
<organism evidence="7 8">
    <name type="scientific">Oceaniferula marina</name>
    <dbReference type="NCBI Taxonomy" id="2748318"/>
    <lineage>
        <taxon>Bacteria</taxon>
        <taxon>Pseudomonadati</taxon>
        <taxon>Verrucomicrobiota</taxon>
        <taxon>Verrucomicrobiia</taxon>
        <taxon>Verrucomicrobiales</taxon>
        <taxon>Verrucomicrobiaceae</taxon>
        <taxon>Oceaniferula</taxon>
    </lineage>
</organism>
<dbReference type="PANTHER" id="PTHR43702">
    <property type="entry name" value="L-FUCOSE-PROTON SYMPORTER"/>
    <property type="match status" value="1"/>
</dbReference>
<reference evidence="7 8" key="1">
    <citation type="submission" date="2020-07" db="EMBL/GenBank/DDBJ databases">
        <title>Roseicoccus Jingziensis gen. nov., sp. nov., isolated from coastal seawater.</title>
        <authorList>
            <person name="Feng X."/>
        </authorList>
    </citation>
    <scope>NUCLEOTIDE SEQUENCE [LARGE SCALE GENOMIC DNA]</scope>
    <source>
        <strain evidence="7 8">N1E253</strain>
    </source>
</reference>
<comment type="subcellular location">
    <subcellularLocation>
        <location evidence="1">Cell inner membrane</location>
        <topology evidence="1">Multi-pass membrane protein</topology>
    </subcellularLocation>
</comment>
<keyword evidence="8" id="KW-1185">Reference proteome</keyword>
<dbReference type="PANTHER" id="PTHR43702:SF11">
    <property type="entry name" value="L-FUCOSE-PROTON SYMPORTER"/>
    <property type="match status" value="1"/>
</dbReference>
<feature type="transmembrane region" description="Helical" evidence="6">
    <location>
        <begin position="340"/>
        <end position="357"/>
    </location>
</feature>
<comment type="caution">
    <text evidence="7">The sequence shown here is derived from an EMBL/GenBank/DDBJ whole genome shotgun (WGS) entry which is preliminary data.</text>
</comment>
<dbReference type="NCBIfam" id="TIGR00885">
    <property type="entry name" value="fucP"/>
    <property type="match status" value="1"/>
</dbReference>
<name>A0A851GPX6_9BACT</name>
<dbReference type="InterPro" id="IPR036259">
    <property type="entry name" value="MFS_trans_sf"/>
</dbReference>
<proteinExistence type="predicted"/>
<dbReference type="Pfam" id="PF07690">
    <property type="entry name" value="MFS_1"/>
    <property type="match status" value="1"/>
</dbReference>
<dbReference type="PROSITE" id="PS51257">
    <property type="entry name" value="PROKAR_LIPOPROTEIN"/>
    <property type="match status" value="1"/>
</dbReference>
<accession>A0A851GPX6</accession>
<evidence type="ECO:0000256" key="4">
    <source>
        <dbReference type="ARBA" id="ARBA00022989"/>
    </source>
</evidence>
<dbReference type="EMBL" id="JACBAZ010000004">
    <property type="protein sequence ID" value="NWK56204.1"/>
    <property type="molecule type" value="Genomic_DNA"/>
</dbReference>
<feature type="transmembrane region" description="Helical" evidence="6">
    <location>
        <begin position="104"/>
        <end position="123"/>
    </location>
</feature>
<evidence type="ECO:0000313" key="7">
    <source>
        <dbReference type="EMBL" id="NWK56204.1"/>
    </source>
</evidence>
<feature type="transmembrane region" description="Helical" evidence="6">
    <location>
        <begin position="363"/>
        <end position="386"/>
    </location>
</feature>
<feature type="transmembrane region" description="Helical" evidence="6">
    <location>
        <begin position="54"/>
        <end position="74"/>
    </location>
</feature>
<feature type="transmembrane region" description="Helical" evidence="6">
    <location>
        <begin position="313"/>
        <end position="333"/>
    </location>
</feature>
<dbReference type="GO" id="GO:0015535">
    <property type="term" value="F:fucose:proton symporter activity"/>
    <property type="evidence" value="ECO:0007669"/>
    <property type="project" value="InterPro"/>
</dbReference>
<keyword evidence="2" id="KW-1003">Cell membrane</keyword>
<evidence type="ECO:0000256" key="5">
    <source>
        <dbReference type="ARBA" id="ARBA00023136"/>
    </source>
</evidence>
<gene>
    <name evidence="7" type="primary">fucP</name>
    <name evidence="7" type="ORF">HW115_11330</name>
</gene>
<dbReference type="GO" id="GO:0005886">
    <property type="term" value="C:plasma membrane"/>
    <property type="evidence" value="ECO:0007669"/>
    <property type="project" value="UniProtKB-SubCell"/>
</dbReference>
<evidence type="ECO:0000313" key="8">
    <source>
        <dbReference type="Proteomes" id="UP000557872"/>
    </source>
</evidence>
<dbReference type="CDD" id="cd17394">
    <property type="entry name" value="MFS_FucP_like"/>
    <property type="match status" value="1"/>
</dbReference>
<dbReference type="SUPFAM" id="SSF103473">
    <property type="entry name" value="MFS general substrate transporter"/>
    <property type="match status" value="1"/>
</dbReference>
<keyword evidence="5 6" id="KW-0472">Membrane</keyword>
<dbReference type="RefSeq" id="WP_178932960.1">
    <property type="nucleotide sequence ID" value="NZ_JACBAZ010000004.1"/>
</dbReference>
<dbReference type="Gene3D" id="1.20.1250.20">
    <property type="entry name" value="MFS general substrate transporter like domains"/>
    <property type="match status" value="2"/>
</dbReference>
<protein>
    <submittedName>
        <fullName evidence="7">L-fucose:H+ symporter permease</fullName>
    </submittedName>
</protein>
<feature type="transmembrane region" description="Helical" evidence="6">
    <location>
        <begin position="144"/>
        <end position="167"/>
    </location>
</feature>
<feature type="transmembrane region" description="Helical" evidence="6">
    <location>
        <begin position="201"/>
        <end position="218"/>
    </location>
</feature>
<evidence type="ECO:0000256" key="6">
    <source>
        <dbReference type="SAM" id="Phobius"/>
    </source>
</evidence>
<dbReference type="InterPro" id="IPR005275">
    <property type="entry name" value="Lfuc_symporter_FucP"/>
</dbReference>
<feature type="transmembrane region" description="Helical" evidence="6">
    <location>
        <begin position="425"/>
        <end position="444"/>
    </location>
</feature>
<sequence length="460" mass="50176">MTHQKTPVVPKKHLLTFILLTSCFAAWGLANNMTDPLVKTFSRIFSMGPVQSAFVQFSFYGAYFCLALPAAFIIKKWSYKTGVLVGLGMFVIGAFLFYPASQLMAFNLFLISIFILAGGLSILETSCDPYILALGDEDTATQRLNLAQSFNPVGSLIGTGLAAAFILPNINPATDKERAAMPAEELTAIQQSELAAVMTPYIGMAFTLLLLWLIFAFMKMPKASKETSSFDLKGTFDRLLHNKHYTFGVIAQFFYVAAQICVWTFTIHYISAIYEHGNGAPLTRFLETSGLLGVVDHFGFDTQNFAGENMAGIYHFFALFIFLTFRFICTLLMKLIRPSIMLTTLALIAIALCVAVMASANLSSVLCLIGISACMSLMFPTIYGIALHGLGNDTKIGAAGLVMAILGGALFPLLQGYILKISSVPVSYIVPLACFIIVAFYGFFDLSTERKAHTDEPAAL</sequence>
<keyword evidence="3 6" id="KW-0812">Transmembrane</keyword>